<dbReference type="STRING" id="1379270.GEMMAAP_03120"/>
<dbReference type="Gene3D" id="3.90.180.10">
    <property type="entry name" value="Medium-chain alcohol dehydrogenases, catalytic domain"/>
    <property type="match status" value="1"/>
</dbReference>
<dbReference type="SMART" id="SM00829">
    <property type="entry name" value="PKS_ER"/>
    <property type="match status" value="1"/>
</dbReference>
<proteinExistence type="predicted"/>
<dbReference type="AlphaFoldDB" id="A0A143BPL4"/>
<evidence type="ECO:0000313" key="3">
    <source>
        <dbReference type="Proteomes" id="UP000076404"/>
    </source>
</evidence>
<evidence type="ECO:0000259" key="1">
    <source>
        <dbReference type="SMART" id="SM00829"/>
    </source>
</evidence>
<feature type="domain" description="Enoyl reductase (ER)" evidence="1">
    <location>
        <begin position="10"/>
        <end position="344"/>
    </location>
</feature>
<dbReference type="Proteomes" id="UP000076404">
    <property type="component" value="Chromosome"/>
</dbReference>
<dbReference type="InterPro" id="IPR036291">
    <property type="entry name" value="NAD(P)-bd_dom_sf"/>
</dbReference>
<dbReference type="InterPro" id="IPR013154">
    <property type="entry name" value="ADH-like_N"/>
</dbReference>
<dbReference type="PANTHER" id="PTHR45033:SF3">
    <property type="entry name" value="DEHYDROGENASE, PUTATIVE (AFU_ORTHOLOGUE AFUA_2G13270)-RELATED"/>
    <property type="match status" value="1"/>
</dbReference>
<accession>A0A143BPL4</accession>
<dbReference type="GO" id="GO:0016491">
    <property type="term" value="F:oxidoreductase activity"/>
    <property type="evidence" value="ECO:0007669"/>
    <property type="project" value="InterPro"/>
</dbReference>
<dbReference type="CDD" id="cd08266">
    <property type="entry name" value="Zn_ADH_like1"/>
    <property type="match status" value="1"/>
</dbReference>
<dbReference type="InterPro" id="IPR011032">
    <property type="entry name" value="GroES-like_sf"/>
</dbReference>
<dbReference type="KEGG" id="gph:GEMMAAP_03120"/>
<dbReference type="EMBL" id="CP011454">
    <property type="protein sequence ID" value="AMW06512.1"/>
    <property type="molecule type" value="Genomic_DNA"/>
</dbReference>
<evidence type="ECO:0000313" key="2">
    <source>
        <dbReference type="EMBL" id="AMW06512.1"/>
    </source>
</evidence>
<protein>
    <recommendedName>
        <fullName evidence="1">Enoyl reductase (ER) domain-containing protein</fullName>
    </recommendedName>
</protein>
<dbReference type="Pfam" id="PF00107">
    <property type="entry name" value="ADH_zinc_N"/>
    <property type="match status" value="1"/>
</dbReference>
<keyword evidence="3" id="KW-1185">Reference proteome</keyword>
<reference evidence="2 3" key="2">
    <citation type="journal article" date="2016" name="Environ. Microbiol. Rep.">
        <title>Metagenomic evidence for the presence of phototrophic Gemmatimonadetes bacteria in diverse environments.</title>
        <authorList>
            <person name="Zeng Y."/>
            <person name="Baumbach J."/>
            <person name="Barbosa E.G."/>
            <person name="Azevedo V."/>
            <person name="Zhang C."/>
            <person name="Koblizek M."/>
        </authorList>
    </citation>
    <scope>NUCLEOTIDE SEQUENCE [LARGE SCALE GENOMIC DNA]</scope>
    <source>
        <strain evidence="2 3">AP64</strain>
    </source>
</reference>
<dbReference type="SUPFAM" id="SSF51735">
    <property type="entry name" value="NAD(P)-binding Rossmann-fold domains"/>
    <property type="match status" value="1"/>
</dbReference>
<reference evidence="2 3" key="1">
    <citation type="journal article" date="2014" name="Proc. Natl. Acad. Sci. U.S.A.">
        <title>Functional type 2 photosynthetic reaction centers found in the rare bacterial phylum Gemmatimonadetes.</title>
        <authorList>
            <person name="Zeng Y."/>
            <person name="Feng F."/>
            <person name="Medova H."/>
            <person name="Dean J."/>
            <person name="Koblizek M."/>
        </authorList>
    </citation>
    <scope>NUCLEOTIDE SEQUENCE [LARGE SCALE GENOMIC DNA]</scope>
    <source>
        <strain evidence="2 3">AP64</strain>
    </source>
</reference>
<dbReference type="PANTHER" id="PTHR45033">
    <property type="match status" value="1"/>
</dbReference>
<sequence>MRALTFTAHGGPEQLVVRDDLPRPSVHATDGVRVRIHAAALNRLDLWVLQGIPGSKVKPGWALGSDGAGIVESVGSAVTSVKVGDRVILNPGVVDRTCRCEYCRDGDQPLCLSFGVLGEHYPGTIADYVVVPEANVRIIPDWLPWDVAAAFPLATLTAWRMIVTRAKVRPGEQVLIWGIGGGVALAALQICKHIGATAWVTSSSPDKLERAMLVGADHRLDHREPELGKTIRAMTNKRGVDVVIDSVGEATWPQSLIALGRRGRLVTCGGTSGPIVQVDVRRMFWNQWTLMGSTMGNDAEFDAMTEFFRHGSLQPPVDSVWTLEDAPQAYARLASGAQFGKVVIRLVPEG</sequence>
<dbReference type="SUPFAM" id="SSF50129">
    <property type="entry name" value="GroES-like"/>
    <property type="match status" value="1"/>
</dbReference>
<dbReference type="InterPro" id="IPR052711">
    <property type="entry name" value="Zinc_ADH-like"/>
</dbReference>
<dbReference type="InterPro" id="IPR013149">
    <property type="entry name" value="ADH-like_C"/>
</dbReference>
<dbReference type="InterPro" id="IPR020843">
    <property type="entry name" value="ER"/>
</dbReference>
<dbReference type="Gene3D" id="3.40.50.720">
    <property type="entry name" value="NAD(P)-binding Rossmann-like Domain"/>
    <property type="match status" value="1"/>
</dbReference>
<gene>
    <name evidence="2" type="ORF">GEMMAAP_03120</name>
</gene>
<dbReference type="Pfam" id="PF08240">
    <property type="entry name" value="ADH_N"/>
    <property type="match status" value="1"/>
</dbReference>
<name>A0A143BPL4_9BACT</name>
<organism evidence="2 3">
    <name type="scientific">Gemmatimonas phototrophica</name>
    <dbReference type="NCBI Taxonomy" id="1379270"/>
    <lineage>
        <taxon>Bacteria</taxon>
        <taxon>Pseudomonadati</taxon>
        <taxon>Gemmatimonadota</taxon>
        <taxon>Gemmatimonadia</taxon>
        <taxon>Gemmatimonadales</taxon>
        <taxon>Gemmatimonadaceae</taxon>
        <taxon>Gemmatimonas</taxon>
    </lineage>
</organism>
<dbReference type="eggNOG" id="COG0604">
    <property type="taxonomic scope" value="Bacteria"/>
</dbReference>